<evidence type="ECO:0000256" key="6">
    <source>
        <dbReference type="SAM" id="Phobius"/>
    </source>
</evidence>
<protein>
    <submittedName>
        <fullName evidence="9">EmrB/QacA subfamily drug resistance transporter</fullName>
    </submittedName>
</protein>
<dbReference type="EMBL" id="QJSQ01000004">
    <property type="protein sequence ID" value="PYE25591.1"/>
    <property type="molecule type" value="Genomic_DNA"/>
</dbReference>
<reference evidence="9 10" key="1">
    <citation type="submission" date="2018-06" db="EMBL/GenBank/DDBJ databases">
        <title>Genomic Encyclopedia of Type Strains, Phase IV (KMG-V): Genome sequencing to study the core and pangenomes of soil and plant-associated prokaryotes.</title>
        <authorList>
            <person name="Whitman W."/>
        </authorList>
    </citation>
    <scope>NUCLEOTIDE SEQUENCE [LARGE SCALE GENOMIC DNA]</scope>
    <source>
        <strain evidence="9 10">SRCL-318</strain>
        <strain evidence="8 11">SRMrh-85</strain>
    </source>
</reference>
<dbReference type="PANTHER" id="PTHR23501">
    <property type="entry name" value="MAJOR FACILITATOR SUPERFAMILY"/>
    <property type="match status" value="1"/>
</dbReference>
<keyword evidence="5 6" id="KW-0472">Membrane</keyword>
<sequence length="538" mass="56510">MSMTRGSVREDGVSTGQSIRSFRQSLLAMLGLSSVVMMVAIDQTVVGTALPSIVADLRRFDLYEWVATSYLLTSVITVPIFGRLGDWLGRKPLIVIAIVLFTVASALCGFAQTMPMLIACRALQGIGGGMLVGTCFASIPDLFPDPVVRLRWQVLFSSAFGLANAIGPSLGGFLSQHHGWRSAFLVNIPVGVVSLYLAARHLPHIRHVRFERLNADWQGACLVTVALGSLQLLVEAVGGANAHAGLYAAVAVLSMGLLVRQERRALNPVIPPGLLKDRATVVLLVLSLLMGVAMFVLLFYVPLLLQGGLGLDAGKAGIVVTPMVVCITVGTITNTRIVTRLEKPNLLLYFGFGLLGVSCAAIASVGASSASVPFIAAMVMAGVGIGFVMPNLTVFVQQVAGKTRLGIATALIQSARMVGGMLGTAVAGTTARHLYRSGLERVLTAQTSALPEHWIVALQDPQTLMSTQAAAHFAAQVDRAGLDGAAVLASARVALVHALQTSLFGVAMLMAVACAVVWLLPLIPITSMAVAKHRGAPE</sequence>
<dbReference type="Gene3D" id="1.20.1720.10">
    <property type="entry name" value="Multidrug resistance protein D"/>
    <property type="match status" value="1"/>
</dbReference>
<dbReference type="OrthoDB" id="6057322at2"/>
<comment type="subcellular location">
    <subcellularLocation>
        <location evidence="1">Endomembrane system</location>
        <topology evidence="1">Multi-pass membrane protein</topology>
    </subcellularLocation>
</comment>
<evidence type="ECO:0000256" key="5">
    <source>
        <dbReference type="ARBA" id="ARBA00023136"/>
    </source>
</evidence>
<evidence type="ECO:0000259" key="7">
    <source>
        <dbReference type="PROSITE" id="PS50850"/>
    </source>
</evidence>
<comment type="caution">
    <text evidence="9">The sequence shown here is derived from an EMBL/GenBank/DDBJ whole genome shotgun (WGS) entry which is preliminary data.</text>
</comment>
<dbReference type="GO" id="GO:0022857">
    <property type="term" value="F:transmembrane transporter activity"/>
    <property type="evidence" value="ECO:0007669"/>
    <property type="project" value="InterPro"/>
</dbReference>
<dbReference type="Proteomes" id="UP000533533">
    <property type="component" value="Unassembled WGS sequence"/>
</dbReference>
<accession>A0A2U1ABR5</accession>
<feature type="transmembrane region" description="Helical" evidence="6">
    <location>
        <begin position="346"/>
        <end position="368"/>
    </location>
</feature>
<keyword evidence="3 6" id="KW-0812">Transmembrane</keyword>
<feature type="transmembrane region" description="Helical" evidence="6">
    <location>
        <begin position="26"/>
        <end position="50"/>
    </location>
</feature>
<feature type="transmembrane region" description="Helical" evidence="6">
    <location>
        <begin position="62"/>
        <end position="81"/>
    </location>
</feature>
<feature type="transmembrane region" description="Helical" evidence="6">
    <location>
        <begin position="374"/>
        <end position="396"/>
    </location>
</feature>
<dbReference type="GO" id="GO:0012505">
    <property type="term" value="C:endomembrane system"/>
    <property type="evidence" value="ECO:0007669"/>
    <property type="project" value="UniProtKB-SubCell"/>
</dbReference>
<dbReference type="Pfam" id="PF07690">
    <property type="entry name" value="MFS_1"/>
    <property type="match status" value="1"/>
</dbReference>
<dbReference type="AlphaFoldDB" id="A0A2U1ABR5"/>
<feature type="transmembrane region" description="Helical" evidence="6">
    <location>
        <begin position="155"/>
        <end position="174"/>
    </location>
</feature>
<keyword evidence="2" id="KW-0813">Transport</keyword>
<dbReference type="PROSITE" id="PS50850">
    <property type="entry name" value="MFS"/>
    <property type="match status" value="1"/>
</dbReference>
<dbReference type="GO" id="GO:0005886">
    <property type="term" value="C:plasma membrane"/>
    <property type="evidence" value="ECO:0007669"/>
    <property type="project" value="TreeGrafter"/>
</dbReference>
<dbReference type="PANTHER" id="PTHR23501:SF191">
    <property type="entry name" value="VACUOLAR BASIC AMINO ACID TRANSPORTER 4"/>
    <property type="match status" value="1"/>
</dbReference>
<keyword evidence="11" id="KW-1185">Reference proteome</keyword>
<evidence type="ECO:0000256" key="2">
    <source>
        <dbReference type="ARBA" id="ARBA00022448"/>
    </source>
</evidence>
<feature type="transmembrane region" description="Helical" evidence="6">
    <location>
        <begin position="180"/>
        <end position="199"/>
    </location>
</feature>
<dbReference type="InterPro" id="IPR011701">
    <property type="entry name" value="MFS"/>
</dbReference>
<dbReference type="RefSeq" id="WP_110385163.1">
    <property type="nucleotide sequence ID" value="NZ_JACHVZ010000013.1"/>
</dbReference>
<dbReference type="InterPro" id="IPR020846">
    <property type="entry name" value="MFS_dom"/>
</dbReference>
<dbReference type="EMBL" id="JACHVZ010000013">
    <property type="protein sequence ID" value="MBB2930320.1"/>
    <property type="molecule type" value="Genomic_DNA"/>
</dbReference>
<dbReference type="Proteomes" id="UP000247772">
    <property type="component" value="Unassembled WGS sequence"/>
</dbReference>
<proteinExistence type="predicted"/>
<evidence type="ECO:0000313" key="11">
    <source>
        <dbReference type="Proteomes" id="UP000533533"/>
    </source>
</evidence>
<feature type="transmembrane region" description="Helical" evidence="6">
    <location>
        <begin position="244"/>
        <end position="260"/>
    </location>
</feature>
<dbReference type="SUPFAM" id="SSF103473">
    <property type="entry name" value="MFS general substrate transporter"/>
    <property type="match status" value="1"/>
</dbReference>
<feature type="transmembrane region" description="Helical" evidence="6">
    <location>
        <begin position="503"/>
        <end position="525"/>
    </location>
</feature>
<evidence type="ECO:0000256" key="1">
    <source>
        <dbReference type="ARBA" id="ARBA00004127"/>
    </source>
</evidence>
<name>A0A2U1ABR5_9BURK</name>
<evidence type="ECO:0000313" key="10">
    <source>
        <dbReference type="Proteomes" id="UP000247772"/>
    </source>
</evidence>
<feature type="domain" description="Major facilitator superfamily (MFS) profile" evidence="7">
    <location>
        <begin position="28"/>
        <end position="509"/>
    </location>
</feature>
<organism evidence="9 10">
    <name type="scientific">Paraburkholderia silvatlantica</name>
    <dbReference type="NCBI Taxonomy" id="321895"/>
    <lineage>
        <taxon>Bacteria</taxon>
        <taxon>Pseudomonadati</taxon>
        <taxon>Pseudomonadota</taxon>
        <taxon>Betaproteobacteria</taxon>
        <taxon>Burkholderiales</taxon>
        <taxon>Burkholderiaceae</taxon>
        <taxon>Paraburkholderia</taxon>
    </lineage>
</organism>
<evidence type="ECO:0000313" key="8">
    <source>
        <dbReference type="EMBL" id="MBB2930320.1"/>
    </source>
</evidence>
<gene>
    <name evidence="9" type="ORF">C7410_104171</name>
    <name evidence="8" type="ORF">FHX59_004782</name>
</gene>
<feature type="transmembrane region" description="Helical" evidence="6">
    <location>
        <begin position="93"/>
        <end position="113"/>
    </location>
</feature>
<feature type="transmembrane region" description="Helical" evidence="6">
    <location>
        <begin position="313"/>
        <end position="334"/>
    </location>
</feature>
<feature type="transmembrane region" description="Helical" evidence="6">
    <location>
        <begin position="281"/>
        <end position="301"/>
    </location>
</feature>
<dbReference type="Gene3D" id="1.20.1250.20">
    <property type="entry name" value="MFS general substrate transporter like domains"/>
    <property type="match status" value="1"/>
</dbReference>
<dbReference type="InterPro" id="IPR036259">
    <property type="entry name" value="MFS_trans_sf"/>
</dbReference>
<evidence type="ECO:0000313" key="9">
    <source>
        <dbReference type="EMBL" id="PYE25591.1"/>
    </source>
</evidence>
<evidence type="ECO:0000256" key="4">
    <source>
        <dbReference type="ARBA" id="ARBA00022989"/>
    </source>
</evidence>
<keyword evidence="4 6" id="KW-1133">Transmembrane helix</keyword>
<evidence type="ECO:0000256" key="3">
    <source>
        <dbReference type="ARBA" id="ARBA00022692"/>
    </source>
</evidence>